<proteinExistence type="predicted"/>
<organism evidence="1 2">
    <name type="scientific">Algoriphagus formosus</name>
    <dbReference type="NCBI Taxonomy" id="2007308"/>
    <lineage>
        <taxon>Bacteria</taxon>
        <taxon>Pseudomonadati</taxon>
        <taxon>Bacteroidota</taxon>
        <taxon>Cytophagia</taxon>
        <taxon>Cytophagales</taxon>
        <taxon>Cyclobacteriaceae</taxon>
        <taxon>Algoriphagus</taxon>
    </lineage>
</organism>
<dbReference type="AlphaFoldDB" id="A0A4R5VDD7"/>
<evidence type="ECO:0008006" key="3">
    <source>
        <dbReference type="Google" id="ProtNLM"/>
    </source>
</evidence>
<keyword evidence="2" id="KW-1185">Reference proteome</keyword>
<dbReference type="Proteomes" id="UP000295438">
    <property type="component" value="Unassembled WGS sequence"/>
</dbReference>
<dbReference type="RefSeq" id="WP_133389685.1">
    <property type="nucleotide sequence ID" value="NZ_SMUW01000024.1"/>
</dbReference>
<dbReference type="EMBL" id="SMUW01000024">
    <property type="protein sequence ID" value="TDK49716.1"/>
    <property type="molecule type" value="Genomic_DNA"/>
</dbReference>
<accession>A0A4R5VDD7</accession>
<protein>
    <recommendedName>
        <fullName evidence="3">DnaD domain-containing protein</fullName>
    </recommendedName>
</protein>
<name>A0A4R5VDD7_9BACT</name>
<reference evidence="1 2" key="1">
    <citation type="submission" date="2019-03" db="EMBL/GenBank/DDBJ databases">
        <title>Algoriphagus aquimaris sp. nov., isolated form marine sediment in Pohang, Korea.</title>
        <authorList>
            <person name="Kim J."/>
            <person name="Yoon S.-H."/>
            <person name="Lee S.-S."/>
        </authorList>
    </citation>
    <scope>NUCLEOTIDE SEQUENCE [LARGE SCALE GENOMIC DNA]</scope>
    <source>
        <strain evidence="1 2">F21</strain>
    </source>
</reference>
<evidence type="ECO:0000313" key="1">
    <source>
        <dbReference type="EMBL" id="TDK49716.1"/>
    </source>
</evidence>
<comment type="caution">
    <text evidence="1">The sequence shown here is derived from an EMBL/GenBank/DDBJ whole genome shotgun (WGS) entry which is preliminary data.</text>
</comment>
<gene>
    <name evidence="1" type="ORF">E1898_02405</name>
</gene>
<evidence type="ECO:0000313" key="2">
    <source>
        <dbReference type="Proteomes" id="UP000295438"/>
    </source>
</evidence>
<sequence>MGVRRYVNTDFWGDPWILELEPKEKLVFLYLLTNDKSNMLGAFELSLKVAEFELGIPEDELELIFQKFTNEGKIIYEDRFLVIINWVRHQSFNKNMLKNAVQTYDKLKPEQQNKIPECIKSKFESLIDNI</sequence>